<evidence type="ECO:0000256" key="1">
    <source>
        <dbReference type="ARBA" id="ARBA00022741"/>
    </source>
</evidence>
<feature type="region of interest" description="Disordered" evidence="3">
    <location>
        <begin position="1"/>
        <end position="46"/>
    </location>
</feature>
<dbReference type="Pfam" id="PF02212">
    <property type="entry name" value="GED"/>
    <property type="match status" value="1"/>
</dbReference>
<dbReference type="GO" id="GO:0003924">
    <property type="term" value="F:GTPase activity"/>
    <property type="evidence" value="ECO:0007669"/>
    <property type="project" value="InterPro"/>
</dbReference>
<evidence type="ECO:0000259" key="4">
    <source>
        <dbReference type="PROSITE" id="PS51388"/>
    </source>
</evidence>
<dbReference type="InterPro" id="IPR045063">
    <property type="entry name" value="Dynamin_N"/>
</dbReference>
<dbReference type="GO" id="GO:0008017">
    <property type="term" value="F:microtubule binding"/>
    <property type="evidence" value="ECO:0007669"/>
    <property type="project" value="TreeGrafter"/>
</dbReference>
<dbReference type="InterPro" id="IPR003130">
    <property type="entry name" value="GED"/>
</dbReference>
<dbReference type="PROSITE" id="PS51388">
    <property type="entry name" value="GED"/>
    <property type="match status" value="1"/>
</dbReference>
<dbReference type="Gene3D" id="3.40.50.300">
    <property type="entry name" value="P-loop containing nucleotide triphosphate hydrolases"/>
    <property type="match status" value="1"/>
</dbReference>
<dbReference type="PROSITE" id="PS51718">
    <property type="entry name" value="G_DYNAMIN_2"/>
    <property type="match status" value="1"/>
</dbReference>
<dbReference type="InterPro" id="IPR000375">
    <property type="entry name" value="Dynamin_stalk"/>
</dbReference>
<keyword evidence="2" id="KW-0342">GTP-binding</keyword>
<dbReference type="SMART" id="SM00053">
    <property type="entry name" value="DYNc"/>
    <property type="match status" value="1"/>
</dbReference>
<dbReference type="InterPro" id="IPR001401">
    <property type="entry name" value="Dynamin_GTPase"/>
</dbReference>
<dbReference type="Pfam" id="PF01031">
    <property type="entry name" value="Dynamin_M"/>
    <property type="match status" value="1"/>
</dbReference>
<dbReference type="InterPro" id="IPR020850">
    <property type="entry name" value="GED_dom"/>
</dbReference>
<dbReference type="PANTHER" id="PTHR11566">
    <property type="entry name" value="DYNAMIN"/>
    <property type="match status" value="1"/>
</dbReference>
<feature type="domain" description="GED" evidence="4">
    <location>
        <begin position="623"/>
        <end position="719"/>
    </location>
</feature>
<dbReference type="InterPro" id="IPR022812">
    <property type="entry name" value="Dynamin"/>
</dbReference>
<feature type="domain" description="Dynamin-type G" evidence="5">
    <location>
        <begin position="73"/>
        <end position="382"/>
    </location>
</feature>
<name>A0A9P5TK04_GYMJU</name>
<evidence type="ECO:0000256" key="3">
    <source>
        <dbReference type="SAM" id="MobiDB-lite"/>
    </source>
</evidence>
<dbReference type="Proteomes" id="UP000724874">
    <property type="component" value="Unassembled WGS sequence"/>
</dbReference>
<evidence type="ECO:0000256" key="2">
    <source>
        <dbReference type="ARBA" id="ARBA00023134"/>
    </source>
</evidence>
<dbReference type="GO" id="GO:0005737">
    <property type="term" value="C:cytoplasm"/>
    <property type="evidence" value="ECO:0007669"/>
    <property type="project" value="TreeGrafter"/>
</dbReference>
<accession>A0A9P5TK04</accession>
<dbReference type="Gene3D" id="1.20.120.1240">
    <property type="entry name" value="Dynamin, middle domain"/>
    <property type="match status" value="1"/>
</dbReference>
<feature type="compositionally biased region" description="Low complexity" evidence="3">
    <location>
        <begin position="8"/>
        <end position="23"/>
    </location>
</feature>
<evidence type="ECO:0000313" key="6">
    <source>
        <dbReference type="EMBL" id="KAF8885539.1"/>
    </source>
</evidence>
<comment type="caution">
    <text evidence="6">The sequence shown here is derived from an EMBL/GenBank/DDBJ whole genome shotgun (WGS) entry which is preliminary data.</text>
</comment>
<dbReference type="AlphaFoldDB" id="A0A9P5TK04"/>
<reference evidence="6" key="1">
    <citation type="submission" date="2020-11" db="EMBL/GenBank/DDBJ databases">
        <authorList>
            <consortium name="DOE Joint Genome Institute"/>
            <person name="Ahrendt S."/>
            <person name="Riley R."/>
            <person name="Andreopoulos W."/>
            <person name="LaButti K."/>
            <person name="Pangilinan J."/>
            <person name="Ruiz-duenas F.J."/>
            <person name="Barrasa J.M."/>
            <person name="Sanchez-Garcia M."/>
            <person name="Camarero S."/>
            <person name="Miyauchi S."/>
            <person name="Serrano A."/>
            <person name="Linde D."/>
            <person name="Babiker R."/>
            <person name="Drula E."/>
            <person name="Ayuso-Fernandez I."/>
            <person name="Pacheco R."/>
            <person name="Padilla G."/>
            <person name="Ferreira P."/>
            <person name="Barriuso J."/>
            <person name="Kellner H."/>
            <person name="Castanera R."/>
            <person name="Alfaro M."/>
            <person name="Ramirez L."/>
            <person name="Pisabarro A.G."/>
            <person name="Kuo A."/>
            <person name="Tritt A."/>
            <person name="Lipzen A."/>
            <person name="He G."/>
            <person name="Yan M."/>
            <person name="Ng V."/>
            <person name="Cullen D."/>
            <person name="Martin F."/>
            <person name="Rosso M.-N."/>
            <person name="Henrissat B."/>
            <person name="Hibbett D."/>
            <person name="Martinez A.T."/>
            <person name="Grigoriev I.V."/>
        </authorList>
    </citation>
    <scope>NUCLEOTIDE SEQUENCE</scope>
    <source>
        <strain evidence="6">AH 44721</strain>
    </source>
</reference>
<protein>
    <submittedName>
        <fullName evidence="6">P-loop containing nucleoside triphosphate hydrolase protein</fullName>
    </submittedName>
</protein>
<dbReference type="InterPro" id="IPR027417">
    <property type="entry name" value="P-loop_NTPase"/>
</dbReference>
<dbReference type="GO" id="GO:0005874">
    <property type="term" value="C:microtubule"/>
    <property type="evidence" value="ECO:0007669"/>
    <property type="project" value="TreeGrafter"/>
</dbReference>
<dbReference type="EMBL" id="JADNYJ010000101">
    <property type="protein sequence ID" value="KAF8885539.1"/>
    <property type="molecule type" value="Genomic_DNA"/>
</dbReference>
<dbReference type="Pfam" id="PF00350">
    <property type="entry name" value="Dynamin_N"/>
    <property type="match status" value="1"/>
</dbReference>
<dbReference type="PRINTS" id="PR00195">
    <property type="entry name" value="DYNAMIN"/>
</dbReference>
<keyword evidence="6" id="KW-0378">Hydrolase</keyword>
<keyword evidence="1" id="KW-0547">Nucleotide-binding</keyword>
<dbReference type="InterPro" id="IPR030381">
    <property type="entry name" value="G_DYNAMIN_dom"/>
</dbReference>
<dbReference type="SUPFAM" id="SSF52540">
    <property type="entry name" value="P-loop containing nucleoside triphosphate hydrolases"/>
    <property type="match status" value="1"/>
</dbReference>
<dbReference type="GO" id="GO:0016020">
    <property type="term" value="C:membrane"/>
    <property type="evidence" value="ECO:0007669"/>
    <property type="project" value="TreeGrafter"/>
</dbReference>
<dbReference type="OrthoDB" id="5061070at2759"/>
<evidence type="ECO:0000313" key="7">
    <source>
        <dbReference type="Proteomes" id="UP000724874"/>
    </source>
</evidence>
<gene>
    <name evidence="6" type="ORF">CPB84DRAFT_1850327</name>
</gene>
<keyword evidence="7" id="KW-1185">Reference proteome</keyword>
<proteinExistence type="predicted"/>
<dbReference type="GO" id="GO:0005525">
    <property type="term" value="F:GTP binding"/>
    <property type="evidence" value="ECO:0007669"/>
    <property type="project" value="InterPro"/>
</dbReference>
<evidence type="ECO:0000259" key="5">
    <source>
        <dbReference type="PROSITE" id="PS51718"/>
    </source>
</evidence>
<sequence length="719" mass="81670">MFLRRNRSASNNNTNSRQRTVSTPSALRLPLPPLHEPSKTTGKTSLATSDYAKQCREIMELYWALRGLHIATVFDLPRVVVVGGQSSGKSFLVEAVSGINVPRDSGTCTRCPMDCTMSSNASSWSCTITLRREFDEAGHALSNPTVEPFGRVIENRSLVELQIRRAQAAILSPHRPASDFYDMDEAALKENAKNDAAVLLFSRNVVEVKVKDPNATDLTLDSQCPQDGLIDLVRDLVEEYIRKENTLIVIAIPMSDDIQNIQAVTLAKDPRVDPRRERTIGVLTKPDALSKGATGGRSAWRAILEGQESEHNTKHGYYCVRLPDDAERQRKINRAEAEKISSDFFAATSPWSEMADRSRFGIPNFVKDVSGLLIELIERNLPELRKAVERELAKCFKEIEALPPALDKDPLTEISLRITAFCKDENKDRYDSFKNDIQMTTPDFWPFEDLDSNSTYSLVHSHCQQRGLAEVRNAIKGSITWELPGHVPHDAIKELVLQYTKLWKDPSLLCFQDVITNTSSLLDELLKSHFGRYKELERFMRTLVFKERDLHRDETRIVLDKFLELETIYNQPYITRSLVEARNYPHSIPQPLCTRLAPVHLFPSKTFPRVKNDGPTSSTPADEIGVMADVQAYFQLAYRRLIDYVPLTIEHQLNQAFARDINSTLLQAIFKDTDEEQVDVTGLIKEDPAIERVRTELEDRKVRLLQIKEKLDTFRRGSS</sequence>
<organism evidence="6 7">
    <name type="scientific">Gymnopilus junonius</name>
    <name type="common">Spectacular rustgill mushroom</name>
    <name type="synonym">Gymnopilus spectabilis subsp. junonius</name>
    <dbReference type="NCBI Taxonomy" id="109634"/>
    <lineage>
        <taxon>Eukaryota</taxon>
        <taxon>Fungi</taxon>
        <taxon>Dikarya</taxon>
        <taxon>Basidiomycota</taxon>
        <taxon>Agaricomycotina</taxon>
        <taxon>Agaricomycetes</taxon>
        <taxon>Agaricomycetidae</taxon>
        <taxon>Agaricales</taxon>
        <taxon>Agaricineae</taxon>
        <taxon>Hymenogastraceae</taxon>
        <taxon>Gymnopilus</taxon>
    </lineage>
</organism>